<organism evidence="1 2">
    <name type="scientific">Nelumbo nucifera</name>
    <name type="common">Sacred lotus</name>
    <dbReference type="NCBI Taxonomy" id="4432"/>
    <lineage>
        <taxon>Eukaryota</taxon>
        <taxon>Viridiplantae</taxon>
        <taxon>Streptophyta</taxon>
        <taxon>Embryophyta</taxon>
        <taxon>Tracheophyta</taxon>
        <taxon>Spermatophyta</taxon>
        <taxon>Magnoliopsida</taxon>
        <taxon>Proteales</taxon>
        <taxon>Nelumbonaceae</taxon>
        <taxon>Nelumbo</taxon>
    </lineage>
</organism>
<protein>
    <submittedName>
        <fullName evidence="1">Uncharacterized protein</fullName>
    </submittedName>
</protein>
<proteinExistence type="predicted"/>
<name>A0A822Z106_NELNU</name>
<evidence type="ECO:0000313" key="2">
    <source>
        <dbReference type="Proteomes" id="UP000607653"/>
    </source>
</evidence>
<keyword evidence="2" id="KW-1185">Reference proteome</keyword>
<comment type="caution">
    <text evidence="1">The sequence shown here is derived from an EMBL/GenBank/DDBJ whole genome shotgun (WGS) entry which is preliminary data.</text>
</comment>
<evidence type="ECO:0000313" key="1">
    <source>
        <dbReference type="EMBL" id="DAD37351.1"/>
    </source>
</evidence>
<gene>
    <name evidence="1" type="ORF">HUJ06_007993</name>
</gene>
<sequence length="28" mass="3302">MSRLCNSYHPDHHSDILKLDDGETTFRL</sequence>
<dbReference type="EMBL" id="DUZY01000004">
    <property type="protein sequence ID" value="DAD37351.1"/>
    <property type="molecule type" value="Genomic_DNA"/>
</dbReference>
<dbReference type="Proteomes" id="UP000607653">
    <property type="component" value="Unassembled WGS sequence"/>
</dbReference>
<reference evidence="1 2" key="1">
    <citation type="journal article" date="2020" name="Mol. Biol. Evol.">
        <title>Distinct Expression and Methylation Patterns for Genes with Different Fates following a Single Whole-Genome Duplication in Flowering Plants.</title>
        <authorList>
            <person name="Shi T."/>
            <person name="Rahmani R.S."/>
            <person name="Gugger P.F."/>
            <person name="Wang M."/>
            <person name="Li H."/>
            <person name="Zhang Y."/>
            <person name="Li Z."/>
            <person name="Wang Q."/>
            <person name="Van de Peer Y."/>
            <person name="Marchal K."/>
            <person name="Chen J."/>
        </authorList>
    </citation>
    <scope>NUCLEOTIDE SEQUENCE [LARGE SCALE GENOMIC DNA]</scope>
    <source>
        <tissue evidence="1">Leaf</tissue>
    </source>
</reference>
<accession>A0A822Z106</accession>
<dbReference type="AlphaFoldDB" id="A0A822Z106"/>